<dbReference type="Proteomes" id="UP001169764">
    <property type="component" value="Unassembled WGS sequence"/>
</dbReference>
<dbReference type="InterPro" id="IPR036388">
    <property type="entry name" value="WH-like_DNA-bd_sf"/>
</dbReference>
<dbReference type="SUPFAM" id="SSF46785">
    <property type="entry name" value="Winged helix' DNA-binding domain"/>
    <property type="match status" value="2"/>
</dbReference>
<dbReference type="Pfam" id="PF03466">
    <property type="entry name" value="LysR_substrate"/>
    <property type="match status" value="1"/>
</dbReference>
<evidence type="ECO:0000256" key="4">
    <source>
        <dbReference type="ARBA" id="ARBA00023163"/>
    </source>
</evidence>
<keyword evidence="7" id="KW-1185">Reference proteome</keyword>
<dbReference type="InterPro" id="IPR000847">
    <property type="entry name" value="LysR_HTH_N"/>
</dbReference>
<evidence type="ECO:0000259" key="5">
    <source>
        <dbReference type="PROSITE" id="PS50931"/>
    </source>
</evidence>
<dbReference type="Gene3D" id="3.40.190.10">
    <property type="entry name" value="Periplasmic binding protein-like II"/>
    <property type="match status" value="2"/>
</dbReference>
<proteinExistence type="inferred from homology"/>
<dbReference type="PRINTS" id="PR00039">
    <property type="entry name" value="HTHLYSR"/>
</dbReference>
<dbReference type="PROSITE" id="PS50931">
    <property type="entry name" value="HTH_LYSR"/>
    <property type="match status" value="2"/>
</dbReference>
<sequence>MTSAHDLNLRHLRMLPLIADSGSLSAAAKAASISQPALTQALAKLEAGFGTVLFDRTSGGVFPTPSGRRVLQRVDRALRSLAVACRRCAKNIPAAQFENYLTTAHVRGLMALAEAGSFVRAAEEAGLSVPSLHRAVRELEKLSGTALVERRGRGVGLTRAGAKLARGFTIGVTELGAAIEETADGGGRLSIGAMALSRSHLLPATLAELLRERPDVRVDVVEGSYLELVELLRSGRIDILIGALRDVPGRDLFQEPLFTDRLTVIGRAEHPLAGTVADFDQLSEHPWIVARRASGLLDRWQQMFDRSGKARPEAPIQCGSVALIRGLLLRTDFLTLLSTDQVRSEIEAGTLVKIESDVPDTMRTIGAITRRDWFPTKLQDVFMVALRRTGREAMPG</sequence>
<evidence type="ECO:0000256" key="3">
    <source>
        <dbReference type="ARBA" id="ARBA00023125"/>
    </source>
</evidence>
<dbReference type="SUPFAM" id="SSF53850">
    <property type="entry name" value="Periplasmic binding protein-like II"/>
    <property type="match status" value="1"/>
</dbReference>
<comment type="similarity">
    <text evidence="1">Belongs to the LysR transcriptional regulatory family.</text>
</comment>
<keyword evidence="4" id="KW-0804">Transcription</keyword>
<evidence type="ECO:0000256" key="1">
    <source>
        <dbReference type="ARBA" id="ARBA00009437"/>
    </source>
</evidence>
<dbReference type="Pfam" id="PF00126">
    <property type="entry name" value="HTH_1"/>
    <property type="match status" value="2"/>
</dbReference>
<dbReference type="PANTHER" id="PTHR30126:SF98">
    <property type="entry name" value="HTH-TYPE TRANSCRIPTIONAL ACTIVATOR BAUR"/>
    <property type="match status" value="1"/>
</dbReference>
<reference evidence="6" key="1">
    <citation type="submission" date="2023-07" db="EMBL/GenBank/DDBJ databases">
        <authorList>
            <person name="Kim M."/>
        </authorList>
    </citation>
    <scope>NUCLEOTIDE SEQUENCE</scope>
    <source>
        <strain evidence="6">BIUV-7</strain>
    </source>
</reference>
<gene>
    <name evidence="6" type="ORF">Q4F19_14405</name>
</gene>
<dbReference type="Gene3D" id="1.10.10.10">
    <property type="entry name" value="Winged helix-like DNA-binding domain superfamily/Winged helix DNA-binding domain"/>
    <property type="match status" value="2"/>
</dbReference>
<feature type="domain" description="HTH lysR-type" evidence="5">
    <location>
        <begin position="7"/>
        <end position="64"/>
    </location>
</feature>
<evidence type="ECO:0000313" key="6">
    <source>
        <dbReference type="EMBL" id="MDO6415578.1"/>
    </source>
</evidence>
<organism evidence="6 7">
    <name type="scientific">Sphingomonas natans</name>
    <dbReference type="NCBI Taxonomy" id="3063330"/>
    <lineage>
        <taxon>Bacteria</taxon>
        <taxon>Pseudomonadati</taxon>
        <taxon>Pseudomonadota</taxon>
        <taxon>Alphaproteobacteria</taxon>
        <taxon>Sphingomonadales</taxon>
        <taxon>Sphingomonadaceae</taxon>
        <taxon>Sphingomonas</taxon>
    </lineage>
</organism>
<dbReference type="InterPro" id="IPR005119">
    <property type="entry name" value="LysR_subst-bd"/>
</dbReference>
<keyword evidence="2" id="KW-0805">Transcription regulation</keyword>
<keyword evidence="3" id="KW-0238">DNA-binding</keyword>
<comment type="caution">
    <text evidence="6">The sequence shown here is derived from an EMBL/GenBank/DDBJ whole genome shotgun (WGS) entry which is preliminary data.</text>
</comment>
<name>A0ABT8YB64_9SPHN</name>
<accession>A0ABT8YB64</accession>
<evidence type="ECO:0000256" key="2">
    <source>
        <dbReference type="ARBA" id="ARBA00023015"/>
    </source>
</evidence>
<protein>
    <submittedName>
        <fullName evidence="6">LysR family transcriptional regulator</fullName>
    </submittedName>
</protein>
<feature type="domain" description="HTH lysR-type" evidence="5">
    <location>
        <begin position="101"/>
        <end position="158"/>
    </location>
</feature>
<dbReference type="RefSeq" id="WP_303543687.1">
    <property type="nucleotide sequence ID" value="NZ_JAUOTP010000006.1"/>
</dbReference>
<dbReference type="EMBL" id="JAUOTP010000006">
    <property type="protein sequence ID" value="MDO6415578.1"/>
    <property type="molecule type" value="Genomic_DNA"/>
</dbReference>
<dbReference type="InterPro" id="IPR036390">
    <property type="entry name" value="WH_DNA-bd_sf"/>
</dbReference>
<dbReference type="PANTHER" id="PTHR30126">
    <property type="entry name" value="HTH-TYPE TRANSCRIPTIONAL REGULATOR"/>
    <property type="match status" value="1"/>
</dbReference>
<evidence type="ECO:0000313" key="7">
    <source>
        <dbReference type="Proteomes" id="UP001169764"/>
    </source>
</evidence>